<evidence type="ECO:0000256" key="1">
    <source>
        <dbReference type="SAM" id="MobiDB-lite"/>
    </source>
</evidence>
<name>A0A1B9GGV7_9TREE</name>
<feature type="compositionally biased region" description="Low complexity" evidence="1">
    <location>
        <begin position="144"/>
        <end position="160"/>
    </location>
</feature>
<reference evidence="3" key="4">
    <citation type="submission" date="2024-02" db="EMBL/GenBank/DDBJ databases">
        <title>Comparative genomics of Cryptococcus and Kwoniella reveals pathogenesis evolution and contrasting modes of karyotype evolution via chromosome fusion or intercentromeric recombination.</title>
        <authorList>
            <person name="Coelho M.A."/>
            <person name="David-Palma M."/>
            <person name="Shea T."/>
            <person name="Bowers K."/>
            <person name="McGinley-Smith S."/>
            <person name="Mohammad A.W."/>
            <person name="Gnirke A."/>
            <person name="Yurkov A.M."/>
            <person name="Nowrousian M."/>
            <person name="Sun S."/>
            <person name="Cuomo C.A."/>
            <person name="Heitman J."/>
        </authorList>
    </citation>
    <scope>NUCLEOTIDE SEQUENCE</scope>
    <source>
        <strain evidence="3">CBS 10118</strain>
    </source>
</reference>
<reference evidence="3" key="2">
    <citation type="submission" date="2013-07" db="EMBL/GenBank/DDBJ databases">
        <authorList>
            <consortium name="The Broad Institute Genome Sequencing Platform"/>
            <person name="Cuomo C."/>
            <person name="Litvintseva A."/>
            <person name="Chen Y."/>
            <person name="Heitman J."/>
            <person name="Sun S."/>
            <person name="Springer D."/>
            <person name="Dromer F."/>
            <person name="Young S.K."/>
            <person name="Zeng Q."/>
            <person name="Gargeya S."/>
            <person name="Fitzgerald M."/>
            <person name="Abouelleil A."/>
            <person name="Alvarado L."/>
            <person name="Berlin A.M."/>
            <person name="Chapman S.B."/>
            <person name="Dewar J."/>
            <person name="Goldberg J."/>
            <person name="Griggs A."/>
            <person name="Gujja S."/>
            <person name="Hansen M."/>
            <person name="Howarth C."/>
            <person name="Imamovic A."/>
            <person name="Larimer J."/>
            <person name="McCowan C."/>
            <person name="Murphy C."/>
            <person name="Pearson M."/>
            <person name="Priest M."/>
            <person name="Roberts A."/>
            <person name="Saif S."/>
            <person name="Shea T."/>
            <person name="Sykes S."/>
            <person name="Wortman J."/>
            <person name="Nusbaum C."/>
            <person name="Birren B."/>
        </authorList>
    </citation>
    <scope>NUCLEOTIDE SEQUENCE</scope>
    <source>
        <strain evidence="3">CBS 10118</strain>
    </source>
</reference>
<organism evidence="2">
    <name type="scientific">Kwoniella bestiolae CBS 10118</name>
    <dbReference type="NCBI Taxonomy" id="1296100"/>
    <lineage>
        <taxon>Eukaryota</taxon>
        <taxon>Fungi</taxon>
        <taxon>Dikarya</taxon>
        <taxon>Basidiomycota</taxon>
        <taxon>Agaricomycotina</taxon>
        <taxon>Tremellomycetes</taxon>
        <taxon>Tremellales</taxon>
        <taxon>Cryptococcaceae</taxon>
        <taxon>Kwoniella</taxon>
    </lineage>
</organism>
<dbReference type="VEuPathDB" id="FungiDB:I302_01802"/>
<dbReference type="KEGG" id="kbi:30206201"/>
<feature type="compositionally biased region" description="Polar residues" evidence="1">
    <location>
        <begin position="161"/>
        <end position="174"/>
    </location>
</feature>
<feature type="region of interest" description="Disordered" evidence="1">
    <location>
        <begin position="144"/>
        <end position="281"/>
    </location>
</feature>
<reference evidence="2" key="3">
    <citation type="submission" date="2014-01" db="EMBL/GenBank/DDBJ databases">
        <title>Evolution of pathogenesis and genome organization in the Tremellales.</title>
        <authorList>
            <person name="Cuomo C."/>
            <person name="Litvintseva A."/>
            <person name="Heitman J."/>
            <person name="Chen Y."/>
            <person name="Sun S."/>
            <person name="Springer D."/>
            <person name="Dromer F."/>
            <person name="Young S."/>
            <person name="Zeng Q."/>
            <person name="Chapman S."/>
            <person name="Gujja S."/>
            <person name="Saif S."/>
            <person name="Birren B."/>
        </authorList>
    </citation>
    <scope>NUCLEOTIDE SEQUENCE</scope>
    <source>
        <strain evidence="2">CBS 10118</strain>
    </source>
</reference>
<gene>
    <name evidence="2" type="ORF">I302_01802</name>
    <name evidence="3" type="ORF">I302_103101</name>
</gene>
<dbReference type="RefSeq" id="XP_019051353.1">
    <property type="nucleotide sequence ID" value="XM_019188475.1"/>
</dbReference>
<accession>A0A1B9GGV7</accession>
<proteinExistence type="predicted"/>
<dbReference type="AlphaFoldDB" id="A0A1B9GGV7"/>
<evidence type="ECO:0000313" key="4">
    <source>
        <dbReference type="Proteomes" id="UP000092730"/>
    </source>
</evidence>
<protein>
    <submittedName>
        <fullName evidence="2">Uncharacterized protein</fullName>
    </submittedName>
</protein>
<feature type="compositionally biased region" description="Basic residues" evidence="1">
    <location>
        <begin position="253"/>
        <end position="268"/>
    </location>
</feature>
<feature type="region of interest" description="Disordered" evidence="1">
    <location>
        <begin position="487"/>
        <end position="545"/>
    </location>
</feature>
<dbReference type="EMBL" id="CP144541">
    <property type="protein sequence ID" value="WVW81110.1"/>
    <property type="molecule type" value="Genomic_DNA"/>
</dbReference>
<feature type="compositionally biased region" description="Acidic residues" evidence="1">
    <location>
        <begin position="506"/>
        <end position="519"/>
    </location>
</feature>
<dbReference type="EMBL" id="KI894018">
    <property type="protein sequence ID" value="OCF30283.1"/>
    <property type="molecule type" value="Genomic_DNA"/>
</dbReference>
<dbReference type="OrthoDB" id="10587015at2759"/>
<evidence type="ECO:0000313" key="3">
    <source>
        <dbReference type="EMBL" id="WVW81110.1"/>
    </source>
</evidence>
<evidence type="ECO:0000313" key="2">
    <source>
        <dbReference type="EMBL" id="OCF30283.1"/>
    </source>
</evidence>
<sequence>MSSSPISSTGRSTTFPFQQIIPPEHTIPRYTISSERDTGMNMDMECQGQSYPLAPDIDLAPSSSSTNDNNMVWNTTVQGEILGIADQDVEEGTEVNSDDEFDASLLRSRPQAQTFVSSRTVTEEEGTVVSPQETNGIISIELSSSSSSSLSFTTTPTEPTNGVSVSVESKTTVLSLEEISSPEVATPLPSSRPGHSPAHRRGPSFDAYIPKSTHSPSSSGDEYEEEEPEPEVVSRNGRYPARLNTLKNQEQKKRNKKVQGRGKGKAKAKSNGMAKAVGSRLDKGKGRVIGKLNKRSSSESSYKGTSGGVGRSAVGVGGSKVPTGAFLFWMMKMLAYDVFPEHVILKNQVAYIPNTEAFAEHVYSVLSKKTNQWTSFQRNLNNYIKDWPFERRAVANTDLMSQTIEIPTIDELSLAWRNHGLNEQVFEEQKRELEMWVKEHKATRTVSRIKAPKEVEFKRKSVKFDRLCGKVEVGMKKGVKVIETRSKVTMKGKSRSASLGRKGAVDEEVDELYSEEEAEPSQSQSAEQDNPPLEATSSSPSSSVRPFWMTAATTATTTPPKNKTSGDRSITRIDSSEKLHLRLRLDGSTWSVTPEKPKEANKRKFGCLSEGEGEEEDGLTYPREIYTPSPSFTNPLITPQTATEPTFAQPSSSTAGYWANINNQLRTPISMPKQKQARFDVDPLSVAGPSYSIEMSGSSRDSFSSGGLVENDVFGPVIEVGEGRE</sequence>
<keyword evidence="4" id="KW-1185">Reference proteome</keyword>
<dbReference type="Proteomes" id="UP000092730">
    <property type="component" value="Chromosome 1"/>
</dbReference>
<dbReference type="GeneID" id="30206201"/>
<reference evidence="2" key="1">
    <citation type="submission" date="2013-07" db="EMBL/GenBank/DDBJ databases">
        <title>The Genome Sequence of Cryptococcus bestiolae CBS10118.</title>
        <authorList>
            <consortium name="The Broad Institute Genome Sequencing Platform"/>
            <person name="Cuomo C."/>
            <person name="Litvintseva A."/>
            <person name="Chen Y."/>
            <person name="Heitman J."/>
            <person name="Sun S."/>
            <person name="Springer D."/>
            <person name="Dromer F."/>
            <person name="Young S.K."/>
            <person name="Zeng Q."/>
            <person name="Gargeya S."/>
            <person name="Fitzgerald M."/>
            <person name="Abouelleil A."/>
            <person name="Alvarado L."/>
            <person name="Berlin A.M."/>
            <person name="Chapman S.B."/>
            <person name="Dewar J."/>
            <person name="Goldberg J."/>
            <person name="Griggs A."/>
            <person name="Gujja S."/>
            <person name="Hansen M."/>
            <person name="Howarth C."/>
            <person name="Imamovic A."/>
            <person name="Larimer J."/>
            <person name="McCowan C."/>
            <person name="Murphy C."/>
            <person name="Pearson M."/>
            <person name="Priest M."/>
            <person name="Roberts A."/>
            <person name="Saif S."/>
            <person name="Shea T."/>
            <person name="Sykes S."/>
            <person name="Wortman J."/>
            <person name="Nusbaum C."/>
            <person name="Birren B."/>
        </authorList>
    </citation>
    <scope>NUCLEOTIDE SEQUENCE [LARGE SCALE GENOMIC DNA]</scope>
    <source>
        <strain evidence="2">CBS 10118</strain>
    </source>
</reference>
<feature type="compositionally biased region" description="Acidic residues" evidence="1">
    <location>
        <begin position="221"/>
        <end position="230"/>
    </location>
</feature>